<feature type="domain" description="Tyr recombinase" evidence="11">
    <location>
        <begin position="108"/>
        <end position="292"/>
    </location>
</feature>
<dbReference type="HAMAP" id="MF_01808">
    <property type="entry name" value="Recomb_XerC_XerD"/>
    <property type="match status" value="1"/>
</dbReference>
<proteinExistence type="inferred from homology"/>
<dbReference type="InterPro" id="IPR013762">
    <property type="entry name" value="Integrase-like_cat_sf"/>
</dbReference>
<dbReference type="AlphaFoldDB" id="A0A316APY8"/>
<comment type="similarity">
    <text evidence="10">Belongs to the 'phage' integrase family. XerC subfamily.</text>
</comment>
<keyword evidence="3 10" id="KW-0963">Cytoplasm</keyword>
<evidence type="ECO:0000256" key="4">
    <source>
        <dbReference type="ARBA" id="ARBA00022618"/>
    </source>
</evidence>
<evidence type="ECO:0000313" key="14">
    <source>
        <dbReference type="Proteomes" id="UP000245880"/>
    </source>
</evidence>
<dbReference type="OrthoDB" id="9801717at2"/>
<reference evidence="13 14" key="1">
    <citation type="submission" date="2018-03" db="EMBL/GenBank/DDBJ databases">
        <title>Genomic Encyclopedia of Archaeal and Bacterial Type Strains, Phase II (KMG-II): from individual species to whole genera.</title>
        <authorList>
            <person name="Goeker M."/>
        </authorList>
    </citation>
    <scope>NUCLEOTIDE SEQUENCE [LARGE SCALE GENOMIC DNA]</scope>
    <source>
        <strain evidence="13 14">DSM 100346</strain>
    </source>
</reference>
<dbReference type="InterPro" id="IPR010998">
    <property type="entry name" value="Integrase_recombinase_N"/>
</dbReference>
<dbReference type="GO" id="GO:0009037">
    <property type="term" value="F:tyrosine-based site-specific recombinase activity"/>
    <property type="evidence" value="ECO:0007669"/>
    <property type="project" value="UniProtKB-UniRule"/>
</dbReference>
<dbReference type="Pfam" id="PF02899">
    <property type="entry name" value="Phage_int_SAM_1"/>
    <property type="match status" value="1"/>
</dbReference>
<gene>
    <name evidence="10" type="primary">xerC</name>
    <name evidence="13" type="ORF">CLV98_102162</name>
</gene>
<keyword evidence="14" id="KW-1185">Reference proteome</keyword>
<dbReference type="InterPro" id="IPR011010">
    <property type="entry name" value="DNA_brk_join_enz"/>
</dbReference>
<keyword evidence="9 10" id="KW-0131">Cell cycle</keyword>
<dbReference type="InterPro" id="IPR004107">
    <property type="entry name" value="Integrase_SAM-like_N"/>
</dbReference>
<evidence type="ECO:0000256" key="9">
    <source>
        <dbReference type="ARBA" id="ARBA00023306"/>
    </source>
</evidence>
<dbReference type="Gene3D" id="1.10.443.10">
    <property type="entry name" value="Intergrase catalytic core"/>
    <property type="match status" value="1"/>
</dbReference>
<feature type="domain" description="Core-binding (CB)" evidence="12">
    <location>
        <begin position="1"/>
        <end position="87"/>
    </location>
</feature>
<dbReference type="GO" id="GO:0005737">
    <property type="term" value="C:cytoplasm"/>
    <property type="evidence" value="ECO:0007669"/>
    <property type="project" value="UniProtKB-SubCell"/>
</dbReference>
<dbReference type="PROSITE" id="PS51900">
    <property type="entry name" value="CB"/>
    <property type="match status" value="1"/>
</dbReference>
<organism evidence="13 14">
    <name type="scientific">Dyadobacter jejuensis</name>
    <dbReference type="NCBI Taxonomy" id="1082580"/>
    <lineage>
        <taxon>Bacteria</taxon>
        <taxon>Pseudomonadati</taxon>
        <taxon>Bacteroidota</taxon>
        <taxon>Cytophagia</taxon>
        <taxon>Cytophagales</taxon>
        <taxon>Spirosomataceae</taxon>
        <taxon>Dyadobacter</taxon>
    </lineage>
</organism>
<name>A0A316APY8_9BACT</name>
<dbReference type="NCBIfam" id="NF040815">
    <property type="entry name" value="recomb_XerA_Arch"/>
    <property type="match status" value="1"/>
</dbReference>
<dbReference type="SUPFAM" id="SSF56349">
    <property type="entry name" value="DNA breaking-rejoining enzymes"/>
    <property type="match status" value="1"/>
</dbReference>
<evidence type="ECO:0000256" key="6">
    <source>
        <dbReference type="ARBA" id="ARBA00022908"/>
    </source>
</evidence>
<comment type="caution">
    <text evidence="13">The sequence shown here is derived from an EMBL/GenBank/DDBJ whole genome shotgun (WGS) entry which is preliminary data.</text>
</comment>
<comment type="subcellular location">
    <subcellularLocation>
        <location evidence="1 10">Cytoplasm</location>
    </subcellularLocation>
</comment>
<comment type="function">
    <text evidence="10">Site-specific tyrosine recombinase, which acts by catalyzing the cutting and rejoining of the recombining DNA molecules. The XerC-XerD complex is essential to convert dimers of the bacterial chromosome into monomers to permit their segregation at cell division. It also contributes to the segregational stability of plasmids.</text>
</comment>
<evidence type="ECO:0000256" key="3">
    <source>
        <dbReference type="ARBA" id="ARBA00022490"/>
    </source>
</evidence>
<feature type="active site" evidence="10">
    <location>
        <position position="244"/>
    </location>
</feature>
<dbReference type="InterPro" id="IPR050090">
    <property type="entry name" value="Tyrosine_recombinase_XerCD"/>
</dbReference>
<dbReference type="Pfam" id="PF00589">
    <property type="entry name" value="Phage_integrase"/>
    <property type="match status" value="1"/>
</dbReference>
<feature type="active site" evidence="10">
    <location>
        <position position="172"/>
    </location>
</feature>
<dbReference type="GO" id="GO:0007059">
    <property type="term" value="P:chromosome segregation"/>
    <property type="evidence" value="ECO:0007669"/>
    <property type="project" value="UniProtKB-UniRule"/>
</dbReference>
<dbReference type="PANTHER" id="PTHR30349:SF81">
    <property type="entry name" value="TYROSINE RECOMBINASE XERC"/>
    <property type="match status" value="1"/>
</dbReference>
<evidence type="ECO:0000256" key="1">
    <source>
        <dbReference type="ARBA" id="ARBA00004496"/>
    </source>
</evidence>
<dbReference type="InterPro" id="IPR002104">
    <property type="entry name" value="Integrase_catalytic"/>
</dbReference>
<dbReference type="InterPro" id="IPR044068">
    <property type="entry name" value="CB"/>
</dbReference>
<evidence type="ECO:0000313" key="13">
    <source>
        <dbReference type="EMBL" id="PWJ59329.1"/>
    </source>
</evidence>
<protein>
    <recommendedName>
        <fullName evidence="10">Tyrosine recombinase XerC</fullName>
    </recommendedName>
</protein>
<dbReference type="SUPFAM" id="SSF47823">
    <property type="entry name" value="lambda integrase-like, N-terminal domain"/>
    <property type="match status" value="1"/>
</dbReference>
<sequence length="298" mass="34163">MWQSYIKHFKNYLQLERSFSGNSIQAYVRDVEKLAEYCSLFALPSSPTQLTDTHITGFLQYISELGLSAHSQARILSGIKGFFKYLLLENEIVADPTELMEAPRLPRKLPDVLEVHEIQELIDQIDHSTPEGTRNRAILEVLYSCGLRVSELTGLQLSDCHFDTGFIKIIGKGNKTRLVPIGQEAVKYCQIYMEHIRKNLHIKRDSENILFLNKRGGQLTRVMIFIIIKDLCKKAGLNKKISPHTFRHSFATHLIEGGASLRAVQEMLGHESIITTEIYTHLDRDYLKQIIKEFHPRG</sequence>
<evidence type="ECO:0000256" key="10">
    <source>
        <dbReference type="HAMAP-Rule" id="MF_01808"/>
    </source>
</evidence>
<evidence type="ECO:0000256" key="7">
    <source>
        <dbReference type="ARBA" id="ARBA00023125"/>
    </source>
</evidence>
<evidence type="ECO:0000256" key="8">
    <source>
        <dbReference type="ARBA" id="ARBA00023172"/>
    </source>
</evidence>
<dbReference type="GO" id="GO:0003677">
    <property type="term" value="F:DNA binding"/>
    <property type="evidence" value="ECO:0007669"/>
    <property type="project" value="UniProtKB-UniRule"/>
</dbReference>
<dbReference type="PANTHER" id="PTHR30349">
    <property type="entry name" value="PHAGE INTEGRASE-RELATED"/>
    <property type="match status" value="1"/>
</dbReference>
<feature type="active site" description="O-(3'-phospho-DNA)-tyrosine intermediate" evidence="10">
    <location>
        <position position="279"/>
    </location>
</feature>
<dbReference type="GO" id="GO:0051301">
    <property type="term" value="P:cell division"/>
    <property type="evidence" value="ECO:0007669"/>
    <property type="project" value="UniProtKB-KW"/>
</dbReference>
<keyword evidence="8 10" id="KW-0233">DNA recombination</keyword>
<dbReference type="GO" id="GO:0006313">
    <property type="term" value="P:DNA transposition"/>
    <property type="evidence" value="ECO:0007669"/>
    <property type="project" value="UniProtKB-UniRule"/>
</dbReference>
<comment type="subunit">
    <text evidence="10">Forms a cyclic heterotetrameric complex composed of two molecules of XerC and two molecules of XerD.</text>
</comment>
<evidence type="ECO:0000259" key="12">
    <source>
        <dbReference type="PROSITE" id="PS51900"/>
    </source>
</evidence>
<keyword evidence="6 10" id="KW-0229">DNA integration</keyword>
<feature type="active site" evidence="10">
    <location>
        <position position="247"/>
    </location>
</feature>
<keyword evidence="5 10" id="KW-0159">Chromosome partition</keyword>
<dbReference type="NCBIfam" id="NF001399">
    <property type="entry name" value="PRK00283.1"/>
    <property type="match status" value="1"/>
</dbReference>
<dbReference type="CDD" id="cd00798">
    <property type="entry name" value="INT_XerDC_C"/>
    <property type="match status" value="1"/>
</dbReference>
<dbReference type="Proteomes" id="UP000245880">
    <property type="component" value="Unassembled WGS sequence"/>
</dbReference>
<accession>A0A316APY8</accession>
<feature type="active site" evidence="10">
    <location>
        <position position="148"/>
    </location>
</feature>
<dbReference type="EMBL" id="QGDT01000002">
    <property type="protein sequence ID" value="PWJ59329.1"/>
    <property type="molecule type" value="Genomic_DNA"/>
</dbReference>
<dbReference type="InterPro" id="IPR023009">
    <property type="entry name" value="Tyrosine_recombinase_XerC/XerD"/>
</dbReference>
<comment type="similarity">
    <text evidence="2">Belongs to the 'phage' integrase family. XerD subfamily.</text>
</comment>
<dbReference type="InterPro" id="IPR011932">
    <property type="entry name" value="Recomb_XerD"/>
</dbReference>
<evidence type="ECO:0000256" key="5">
    <source>
        <dbReference type="ARBA" id="ARBA00022829"/>
    </source>
</evidence>
<evidence type="ECO:0000259" key="11">
    <source>
        <dbReference type="PROSITE" id="PS51898"/>
    </source>
</evidence>
<keyword evidence="7 10" id="KW-0238">DNA-binding</keyword>
<dbReference type="PROSITE" id="PS51898">
    <property type="entry name" value="TYR_RECOMBINASE"/>
    <property type="match status" value="1"/>
</dbReference>
<keyword evidence="4 10" id="KW-0132">Cell division</keyword>
<dbReference type="RefSeq" id="WP_109673224.1">
    <property type="nucleotide sequence ID" value="NZ_QGDT01000002.1"/>
</dbReference>
<feature type="active site" evidence="10">
    <location>
        <position position="270"/>
    </location>
</feature>
<dbReference type="Gene3D" id="1.10.150.130">
    <property type="match status" value="1"/>
</dbReference>
<dbReference type="NCBIfam" id="TIGR02225">
    <property type="entry name" value="recomb_XerD"/>
    <property type="match status" value="1"/>
</dbReference>
<evidence type="ECO:0000256" key="2">
    <source>
        <dbReference type="ARBA" id="ARBA00010450"/>
    </source>
</evidence>